<dbReference type="InterPro" id="IPR005510">
    <property type="entry name" value="Csm4"/>
</dbReference>
<feature type="domain" description="Csm4 C-terminal" evidence="6">
    <location>
        <begin position="182"/>
        <end position="268"/>
    </location>
</feature>
<dbReference type="NCBIfam" id="TIGR01903">
    <property type="entry name" value="cas5_csm4"/>
    <property type="match status" value="1"/>
</dbReference>
<dbReference type="Proteomes" id="UP001492541">
    <property type="component" value="Chromosome"/>
</dbReference>
<evidence type="ECO:0000256" key="1">
    <source>
        <dbReference type="ARBA" id="ARBA00005772"/>
    </source>
</evidence>
<comment type="similarity">
    <text evidence="1">Belongs to the CRISPR-associated Csm4 family.</text>
</comment>
<dbReference type="EMBL" id="CP087714">
    <property type="protein sequence ID" value="XAT63037.1"/>
    <property type="molecule type" value="Genomic_DNA"/>
</dbReference>
<name>A0ABZ3H099_GEOAI</name>
<reference evidence="7 8" key="1">
    <citation type="submission" date="2021-11" db="EMBL/GenBank/DDBJ databases">
        <title>Whole genome of Geoglobus acetivorans.</title>
        <authorList>
            <person name="Liu D."/>
        </authorList>
    </citation>
    <scope>NUCLEOTIDE SEQUENCE [LARGE SCALE GENOMIC DNA]</scope>
    <source>
        <strain evidence="7 8">SBH6</strain>
    </source>
</reference>
<dbReference type="RefSeq" id="WP_193808195.1">
    <property type="nucleotide sequence ID" value="NZ_CP087714.1"/>
</dbReference>
<keyword evidence="8" id="KW-1185">Reference proteome</keyword>
<evidence type="ECO:0000313" key="7">
    <source>
        <dbReference type="EMBL" id="XAT63037.1"/>
    </source>
</evidence>
<gene>
    <name evidence="7" type="primary">csm4</name>
    <name evidence="7" type="ORF">LPQ35_07175</name>
</gene>
<dbReference type="InterPro" id="IPR005537">
    <property type="entry name" value="RAMP_III_fam"/>
</dbReference>
<protein>
    <recommendedName>
        <fullName evidence="2">CRISPR system Cms protein Csm4</fullName>
    </recommendedName>
</protein>
<sequence>MRVGEAGLGLERTGEILRSDTLFGAIANALSRLNEDVEEFVSRVRNGELRFSSCFPFKNGTYYLPAPHLPLEKKWRFLPLDDFEKVISGNVSEVGDNDKMDFMKKVEIPKVVLDRTTSNSGIYYLTALKFKENSGLYFLVDGRDGLIEIALKYLQDEGIGGKRTWGLGKFEVGDDEIKIREDGNCYVTLSLTYPRDLESVVYWKPLVRSGWINSRKATLRKPKVIMASEGSVFRRAEEGELVNLSIAYTDLPPLAGHEVWVNGKSFLIRTVVTDEA</sequence>
<dbReference type="InterPro" id="IPR040932">
    <property type="entry name" value="Csm4_C"/>
</dbReference>
<dbReference type="Pfam" id="PF03787">
    <property type="entry name" value="RAMPs"/>
    <property type="match status" value="1"/>
</dbReference>
<evidence type="ECO:0000256" key="4">
    <source>
        <dbReference type="ARBA" id="ARBA00023118"/>
    </source>
</evidence>
<keyword evidence="3" id="KW-0694">RNA-binding</keyword>
<dbReference type="Pfam" id="PF17953">
    <property type="entry name" value="Csm4_C"/>
    <property type="match status" value="1"/>
</dbReference>
<proteinExistence type="inferred from homology"/>
<keyword evidence="4" id="KW-0051">Antiviral defense</keyword>
<organism evidence="7 8">
    <name type="scientific">Geoglobus acetivorans</name>
    <dbReference type="NCBI Taxonomy" id="565033"/>
    <lineage>
        <taxon>Archaea</taxon>
        <taxon>Methanobacteriati</taxon>
        <taxon>Methanobacteriota</taxon>
        <taxon>Archaeoglobi</taxon>
        <taxon>Archaeoglobales</taxon>
        <taxon>Archaeoglobaceae</taxon>
        <taxon>Geoglobus</taxon>
    </lineage>
</organism>
<evidence type="ECO:0000259" key="6">
    <source>
        <dbReference type="Pfam" id="PF17953"/>
    </source>
</evidence>
<dbReference type="GeneID" id="90449458"/>
<evidence type="ECO:0000256" key="3">
    <source>
        <dbReference type="ARBA" id="ARBA00022884"/>
    </source>
</evidence>
<evidence type="ECO:0000256" key="2">
    <source>
        <dbReference type="ARBA" id="ARBA00016109"/>
    </source>
</evidence>
<evidence type="ECO:0000259" key="5">
    <source>
        <dbReference type="Pfam" id="PF03787"/>
    </source>
</evidence>
<accession>A0ABZ3H099</accession>
<evidence type="ECO:0000313" key="8">
    <source>
        <dbReference type="Proteomes" id="UP001492541"/>
    </source>
</evidence>
<feature type="domain" description="CRISPR type III-associated protein" evidence="5">
    <location>
        <begin position="17"/>
        <end position="171"/>
    </location>
</feature>